<accession>A0A427A281</accession>
<reference evidence="1 2" key="1">
    <citation type="journal article" date="2014" name="Agronomy (Basel)">
        <title>A Draft Genome Sequence for Ensete ventricosum, the Drought-Tolerant Tree Against Hunger.</title>
        <authorList>
            <person name="Harrison J."/>
            <person name="Moore K.A."/>
            <person name="Paszkiewicz K."/>
            <person name="Jones T."/>
            <person name="Grant M."/>
            <person name="Ambacheew D."/>
            <person name="Muzemil S."/>
            <person name="Studholme D.J."/>
        </authorList>
    </citation>
    <scope>NUCLEOTIDE SEQUENCE [LARGE SCALE GENOMIC DNA]</scope>
</reference>
<dbReference type="AlphaFoldDB" id="A0A427A281"/>
<dbReference type="Proteomes" id="UP000287651">
    <property type="component" value="Unassembled WGS sequence"/>
</dbReference>
<proteinExistence type="predicted"/>
<dbReference type="EMBL" id="AMZH03004067">
    <property type="protein sequence ID" value="RRT70293.1"/>
    <property type="molecule type" value="Genomic_DNA"/>
</dbReference>
<evidence type="ECO:0000313" key="1">
    <source>
        <dbReference type="EMBL" id="RRT70293.1"/>
    </source>
</evidence>
<name>A0A427A281_ENSVE</name>
<gene>
    <name evidence="1" type="ORF">B296_00029265</name>
</gene>
<protein>
    <submittedName>
        <fullName evidence="1">Uncharacterized protein</fullName>
    </submittedName>
</protein>
<sequence>MFPLRQAPVTSTRDVEALRTELQSIGAKAITEYKMSRGFELDMERIGRVTYEFGYRVALKLFKAKYPNLFVKEDRFANYPEDSNVQMEGSQPFNDSIPFETELLL</sequence>
<evidence type="ECO:0000313" key="2">
    <source>
        <dbReference type="Proteomes" id="UP000287651"/>
    </source>
</evidence>
<organism evidence="1 2">
    <name type="scientific">Ensete ventricosum</name>
    <name type="common">Abyssinian banana</name>
    <name type="synonym">Musa ensete</name>
    <dbReference type="NCBI Taxonomy" id="4639"/>
    <lineage>
        <taxon>Eukaryota</taxon>
        <taxon>Viridiplantae</taxon>
        <taxon>Streptophyta</taxon>
        <taxon>Embryophyta</taxon>
        <taxon>Tracheophyta</taxon>
        <taxon>Spermatophyta</taxon>
        <taxon>Magnoliopsida</taxon>
        <taxon>Liliopsida</taxon>
        <taxon>Zingiberales</taxon>
        <taxon>Musaceae</taxon>
        <taxon>Ensete</taxon>
    </lineage>
</organism>
<comment type="caution">
    <text evidence="1">The sequence shown here is derived from an EMBL/GenBank/DDBJ whole genome shotgun (WGS) entry which is preliminary data.</text>
</comment>